<accession>A0ABR1R8H4</accession>
<gene>
    <name evidence="1" type="ORF">PG991_014332</name>
</gene>
<sequence>MSHTTPSSLESLPVDVLVAFLSASDSLADLHAFIRSSPWLYKVFLASKRAILLNVISKDAGPVIRDYVALSLTPPLDLAQDNHHENALDAVRKYQSLPAGSKARVGINIEQVLDITQFQRTAHFFVDLYERTRLPLLAEYTQAAAMPFSPHERQRLYRAFVRHQVFTRLYPWHVRKSVDRWEVGGEFFGLFEAWEIEQVSVAHAFVFSLISAMHVLRPQCCRDDYTSRSLGWTTCPHEWRYTDDLGALRCKIASLGETEAAFMWELEDHVRLRETYHIDGGVWGTIDSLDESHHLTIKDRNQGDPEELSEILDRRKSLYEVEKGRPRLTAGASCDEPPFGWVDAMRGLNCSRWGTSLGMCFCWGVQSPGCLKGWRLLPRWRQLGFVFWDKDRVELLYENSRFRPGWLGESFQP</sequence>
<keyword evidence="2" id="KW-1185">Reference proteome</keyword>
<evidence type="ECO:0008006" key="3">
    <source>
        <dbReference type="Google" id="ProtNLM"/>
    </source>
</evidence>
<dbReference type="Proteomes" id="UP001396898">
    <property type="component" value="Unassembled WGS sequence"/>
</dbReference>
<proteinExistence type="predicted"/>
<evidence type="ECO:0000313" key="1">
    <source>
        <dbReference type="EMBL" id="KAK8002110.1"/>
    </source>
</evidence>
<comment type="caution">
    <text evidence="1">The sequence shown here is derived from an EMBL/GenBank/DDBJ whole genome shotgun (WGS) entry which is preliminary data.</text>
</comment>
<protein>
    <recommendedName>
        <fullName evidence="3">F-box domain-containing protein</fullName>
    </recommendedName>
</protein>
<dbReference type="EMBL" id="JAQQWI010000018">
    <property type="protein sequence ID" value="KAK8002110.1"/>
    <property type="molecule type" value="Genomic_DNA"/>
</dbReference>
<organism evidence="1 2">
    <name type="scientific">Apiospora marii</name>
    <dbReference type="NCBI Taxonomy" id="335849"/>
    <lineage>
        <taxon>Eukaryota</taxon>
        <taxon>Fungi</taxon>
        <taxon>Dikarya</taxon>
        <taxon>Ascomycota</taxon>
        <taxon>Pezizomycotina</taxon>
        <taxon>Sordariomycetes</taxon>
        <taxon>Xylariomycetidae</taxon>
        <taxon>Amphisphaeriales</taxon>
        <taxon>Apiosporaceae</taxon>
        <taxon>Apiospora</taxon>
    </lineage>
</organism>
<reference evidence="1 2" key="1">
    <citation type="submission" date="2023-01" db="EMBL/GenBank/DDBJ databases">
        <title>Analysis of 21 Apiospora genomes using comparative genomics revels a genus with tremendous synthesis potential of carbohydrate active enzymes and secondary metabolites.</title>
        <authorList>
            <person name="Sorensen T."/>
        </authorList>
    </citation>
    <scope>NUCLEOTIDE SEQUENCE [LARGE SCALE GENOMIC DNA]</scope>
    <source>
        <strain evidence="1 2">CBS 20057</strain>
    </source>
</reference>
<evidence type="ECO:0000313" key="2">
    <source>
        <dbReference type="Proteomes" id="UP001396898"/>
    </source>
</evidence>
<name>A0ABR1R8H4_9PEZI</name>